<evidence type="ECO:0000313" key="1">
    <source>
        <dbReference type="EMBL" id="KOC69998.1"/>
    </source>
</evidence>
<organism evidence="1 2">
    <name type="scientific">Habropoda laboriosa</name>
    <dbReference type="NCBI Taxonomy" id="597456"/>
    <lineage>
        <taxon>Eukaryota</taxon>
        <taxon>Metazoa</taxon>
        <taxon>Ecdysozoa</taxon>
        <taxon>Arthropoda</taxon>
        <taxon>Hexapoda</taxon>
        <taxon>Insecta</taxon>
        <taxon>Pterygota</taxon>
        <taxon>Neoptera</taxon>
        <taxon>Endopterygota</taxon>
        <taxon>Hymenoptera</taxon>
        <taxon>Apocrita</taxon>
        <taxon>Aculeata</taxon>
        <taxon>Apoidea</taxon>
        <taxon>Anthophila</taxon>
        <taxon>Apidae</taxon>
        <taxon>Habropoda</taxon>
    </lineage>
</organism>
<reference evidence="1 2" key="1">
    <citation type="submission" date="2015-07" db="EMBL/GenBank/DDBJ databases">
        <title>The genome of Habropoda laboriosa.</title>
        <authorList>
            <person name="Pan H."/>
            <person name="Kapheim K."/>
        </authorList>
    </citation>
    <scope>NUCLEOTIDE SEQUENCE [LARGE SCALE GENOMIC DNA]</scope>
    <source>
        <strain evidence="1">0110345459</strain>
    </source>
</reference>
<gene>
    <name evidence="1" type="ORF">WH47_08259</name>
</gene>
<evidence type="ECO:0000313" key="2">
    <source>
        <dbReference type="Proteomes" id="UP000053825"/>
    </source>
</evidence>
<name>A0A0L7RGP4_9HYME</name>
<sequence length="67" mass="7409">MLVAFSTNDSGNSRVAFGLTKGKDVRSRNNGRSRICDEVVEVTVVRSCDFFYWGTALTRGVDGIETF</sequence>
<dbReference type="Proteomes" id="UP000053825">
    <property type="component" value="Unassembled WGS sequence"/>
</dbReference>
<protein>
    <submittedName>
        <fullName evidence="1">Uncharacterized protein</fullName>
    </submittedName>
</protein>
<keyword evidence="2" id="KW-1185">Reference proteome</keyword>
<accession>A0A0L7RGP4</accession>
<proteinExistence type="predicted"/>
<dbReference type="EMBL" id="KQ414596">
    <property type="protein sequence ID" value="KOC69998.1"/>
    <property type="molecule type" value="Genomic_DNA"/>
</dbReference>
<dbReference type="AlphaFoldDB" id="A0A0L7RGP4"/>